<reference evidence="2" key="1">
    <citation type="journal article" date="2023" name="IScience">
        <title>Live-bearing cockroach genome reveals convergent evolutionary mechanisms linked to viviparity in insects and beyond.</title>
        <authorList>
            <person name="Fouks B."/>
            <person name="Harrison M.C."/>
            <person name="Mikhailova A.A."/>
            <person name="Marchal E."/>
            <person name="English S."/>
            <person name="Carruthers M."/>
            <person name="Jennings E.C."/>
            <person name="Chiamaka E.L."/>
            <person name="Frigard R.A."/>
            <person name="Pippel M."/>
            <person name="Attardo G.M."/>
            <person name="Benoit J.B."/>
            <person name="Bornberg-Bauer E."/>
            <person name="Tobe S.S."/>
        </authorList>
    </citation>
    <scope>NUCLEOTIDE SEQUENCE</scope>
    <source>
        <strain evidence="2">Stay&amp;Tobe</strain>
    </source>
</reference>
<dbReference type="EMBL" id="JASPKZ010000463">
    <property type="protein sequence ID" value="KAJ9599956.1"/>
    <property type="molecule type" value="Genomic_DNA"/>
</dbReference>
<evidence type="ECO:0000313" key="2">
    <source>
        <dbReference type="EMBL" id="KAJ9599956.1"/>
    </source>
</evidence>
<keyword evidence="1" id="KW-0732">Signal</keyword>
<reference evidence="2" key="2">
    <citation type="submission" date="2023-05" db="EMBL/GenBank/DDBJ databases">
        <authorList>
            <person name="Fouks B."/>
        </authorList>
    </citation>
    <scope>NUCLEOTIDE SEQUENCE</scope>
    <source>
        <strain evidence="2">Stay&amp;Tobe</strain>
        <tissue evidence="2">Testes</tissue>
    </source>
</reference>
<feature type="chain" id="PRO_5042234425" evidence="1">
    <location>
        <begin position="18"/>
        <end position="165"/>
    </location>
</feature>
<proteinExistence type="predicted"/>
<comment type="caution">
    <text evidence="2">The sequence shown here is derived from an EMBL/GenBank/DDBJ whole genome shotgun (WGS) entry which is preliminary data.</text>
</comment>
<name>A0AAD8AJT9_DIPPU</name>
<sequence>KMKVIFLLVLMAYFAAGEKELHPCPPEDLKVDPKKLQRVWIIKAITIPSQHNYGEFMQLVDKKNHYEGYAVRDGYVDDESYVSWIIEGTNLTRQFAYIYELDGVFEILLFEENYYVDQSYEHTDRIYFHIDQDLDVDGWEKYLKEAAKKLCLKYEDFIHTPPTSN</sequence>
<dbReference type="Gene3D" id="2.40.128.20">
    <property type="match status" value="1"/>
</dbReference>
<evidence type="ECO:0000256" key="1">
    <source>
        <dbReference type="SAM" id="SignalP"/>
    </source>
</evidence>
<protein>
    <submittedName>
        <fullName evidence="2">Uncharacterized protein</fullName>
    </submittedName>
</protein>
<dbReference type="AlphaFoldDB" id="A0AAD8AJT9"/>
<organism evidence="2 3">
    <name type="scientific">Diploptera punctata</name>
    <name type="common">Pacific beetle cockroach</name>
    <dbReference type="NCBI Taxonomy" id="6984"/>
    <lineage>
        <taxon>Eukaryota</taxon>
        <taxon>Metazoa</taxon>
        <taxon>Ecdysozoa</taxon>
        <taxon>Arthropoda</taxon>
        <taxon>Hexapoda</taxon>
        <taxon>Insecta</taxon>
        <taxon>Pterygota</taxon>
        <taxon>Neoptera</taxon>
        <taxon>Polyneoptera</taxon>
        <taxon>Dictyoptera</taxon>
        <taxon>Blattodea</taxon>
        <taxon>Blaberoidea</taxon>
        <taxon>Blaberidae</taxon>
        <taxon>Diplopterinae</taxon>
        <taxon>Diploptera</taxon>
    </lineage>
</organism>
<accession>A0AAD8AJT9</accession>
<dbReference type="InterPro" id="IPR012674">
    <property type="entry name" value="Calycin"/>
</dbReference>
<evidence type="ECO:0000313" key="3">
    <source>
        <dbReference type="Proteomes" id="UP001233999"/>
    </source>
</evidence>
<feature type="non-terminal residue" evidence="2">
    <location>
        <position position="165"/>
    </location>
</feature>
<gene>
    <name evidence="2" type="ORF">L9F63_009784</name>
</gene>
<dbReference type="Proteomes" id="UP001233999">
    <property type="component" value="Unassembled WGS sequence"/>
</dbReference>
<feature type="signal peptide" evidence="1">
    <location>
        <begin position="1"/>
        <end position="17"/>
    </location>
</feature>
<keyword evidence="3" id="KW-1185">Reference proteome</keyword>